<sequence>MTVLARRSDRTPDHRAFRDSVRRFIAGNVAADLDGWRRDGAVARSVFAEAGAHGFLGTYVPEDFGGGEAGDYTFLAALVEETVDAGSIGLALLWALHAGVVISQVLEHGTPEIHQQLLPPLVAGDTIAVAARVDDEHAVPGAQLADLVLMLGVDRVGVVAVTPPTTPALAGLAAPEAGCADLTIGSSAARSGIPLPVPPETVQRDVDLWIAVIAVAAARRSTELAIEYAQNRRVFGTPLSEFENTQMRLAEVAAELLSATTYVDHCLDARSNSALGCTEAAAAREISVRLARRAADQSLQLHGGYGYMREYPIARAFADIRFLSTTAQRFSDPRRVVAAGLFSGR</sequence>
<evidence type="ECO:0000256" key="1">
    <source>
        <dbReference type="ARBA" id="ARBA00001974"/>
    </source>
</evidence>
<dbReference type="Gene3D" id="1.20.140.10">
    <property type="entry name" value="Butyryl-CoA Dehydrogenase, subunit A, domain 3"/>
    <property type="match status" value="1"/>
</dbReference>
<reference evidence="7 8" key="1">
    <citation type="journal article" date="2019" name="Emerg. Microbes Infect.">
        <title>Comprehensive subspecies identification of 175 nontuberculous mycobacteria species based on 7547 genomic profiles.</title>
        <authorList>
            <person name="Matsumoto Y."/>
            <person name="Kinjo T."/>
            <person name="Motooka D."/>
            <person name="Nabeya D."/>
            <person name="Jung N."/>
            <person name="Uechi K."/>
            <person name="Horii T."/>
            <person name="Iida T."/>
            <person name="Fujita J."/>
            <person name="Nakamura S."/>
        </authorList>
    </citation>
    <scope>NUCLEOTIDE SEQUENCE [LARGE SCALE GENOMIC DNA]</scope>
    <source>
        <strain evidence="7 8">JCM 6370</strain>
    </source>
</reference>
<dbReference type="InterPro" id="IPR013786">
    <property type="entry name" value="AcylCoA_DH/ox_N"/>
</dbReference>
<comment type="cofactor">
    <cofactor evidence="1">
        <name>FAD</name>
        <dbReference type="ChEBI" id="CHEBI:57692"/>
    </cofactor>
</comment>
<dbReference type="InterPro" id="IPR006089">
    <property type="entry name" value="Acyl-CoA_DH_CS"/>
</dbReference>
<dbReference type="InterPro" id="IPR036250">
    <property type="entry name" value="AcylCo_DH-like_C"/>
</dbReference>
<name>A0A7I7UG09_MYCPV</name>
<accession>A0A7I7UG09</accession>
<comment type="similarity">
    <text evidence="2">Belongs to the acyl-CoA dehydrogenase family.</text>
</comment>
<dbReference type="GO" id="GO:0050660">
    <property type="term" value="F:flavin adenine dinucleotide binding"/>
    <property type="evidence" value="ECO:0007669"/>
    <property type="project" value="InterPro"/>
</dbReference>
<evidence type="ECO:0000259" key="5">
    <source>
        <dbReference type="Pfam" id="PF00441"/>
    </source>
</evidence>
<dbReference type="InterPro" id="IPR009075">
    <property type="entry name" value="AcylCo_DH/oxidase_C"/>
</dbReference>
<dbReference type="GO" id="GO:0003995">
    <property type="term" value="F:acyl-CoA dehydrogenase activity"/>
    <property type="evidence" value="ECO:0007669"/>
    <property type="project" value="InterPro"/>
</dbReference>
<keyword evidence="8" id="KW-1185">Reference proteome</keyword>
<dbReference type="Pfam" id="PF00441">
    <property type="entry name" value="Acyl-CoA_dh_1"/>
    <property type="match status" value="1"/>
</dbReference>
<evidence type="ECO:0000313" key="7">
    <source>
        <dbReference type="EMBL" id="BBY80237.1"/>
    </source>
</evidence>
<dbReference type="AlphaFoldDB" id="A0A7I7UG09"/>
<evidence type="ECO:0000256" key="3">
    <source>
        <dbReference type="ARBA" id="ARBA00022630"/>
    </source>
</evidence>
<organism evidence="7 8">
    <name type="scientific">Mycolicibacterium pulveris</name>
    <name type="common">Mycobacterium pulveris</name>
    <dbReference type="NCBI Taxonomy" id="36813"/>
    <lineage>
        <taxon>Bacteria</taxon>
        <taxon>Bacillati</taxon>
        <taxon>Actinomycetota</taxon>
        <taxon>Actinomycetes</taxon>
        <taxon>Mycobacteriales</taxon>
        <taxon>Mycobacteriaceae</taxon>
        <taxon>Mycolicibacterium</taxon>
    </lineage>
</organism>
<evidence type="ECO:0000313" key="8">
    <source>
        <dbReference type="Proteomes" id="UP000467252"/>
    </source>
</evidence>
<dbReference type="Gene3D" id="1.10.540.10">
    <property type="entry name" value="Acyl-CoA dehydrogenase/oxidase, N-terminal domain"/>
    <property type="match status" value="1"/>
</dbReference>
<dbReference type="Pfam" id="PF02771">
    <property type="entry name" value="Acyl-CoA_dh_N"/>
    <property type="match status" value="1"/>
</dbReference>
<gene>
    <name evidence="7" type="primary">acd_1</name>
    <name evidence="7" type="ORF">MPUL_13950</name>
</gene>
<dbReference type="RefSeq" id="WP_163898548.1">
    <property type="nucleotide sequence ID" value="NZ_AP022599.1"/>
</dbReference>
<dbReference type="InterPro" id="IPR009100">
    <property type="entry name" value="AcylCoA_DH/oxidase_NM_dom_sf"/>
</dbReference>
<keyword evidence="3" id="KW-0285">Flavoprotein</keyword>
<evidence type="ECO:0000256" key="2">
    <source>
        <dbReference type="ARBA" id="ARBA00009347"/>
    </source>
</evidence>
<keyword evidence="4" id="KW-0274">FAD</keyword>
<dbReference type="PROSITE" id="PS00073">
    <property type="entry name" value="ACYL_COA_DH_2"/>
    <property type="match status" value="1"/>
</dbReference>
<feature type="domain" description="Acyl-CoA dehydrogenase/oxidase C-terminal" evidence="5">
    <location>
        <begin position="210"/>
        <end position="324"/>
    </location>
</feature>
<proteinExistence type="inferred from homology"/>
<evidence type="ECO:0000256" key="4">
    <source>
        <dbReference type="ARBA" id="ARBA00022827"/>
    </source>
</evidence>
<feature type="domain" description="Acyl-CoA dehydrogenase/oxidase N-terminal" evidence="6">
    <location>
        <begin position="11"/>
        <end position="125"/>
    </location>
</feature>
<dbReference type="EMBL" id="AP022599">
    <property type="protein sequence ID" value="BBY80237.1"/>
    <property type="molecule type" value="Genomic_DNA"/>
</dbReference>
<protein>
    <submittedName>
        <fullName evidence="7">Acyl-CoA dehydrogenase</fullName>
    </submittedName>
</protein>
<dbReference type="PANTHER" id="PTHR43884:SF12">
    <property type="entry name" value="ISOVALERYL-COA DEHYDROGENASE, MITOCHONDRIAL-RELATED"/>
    <property type="match status" value="1"/>
</dbReference>
<dbReference type="InterPro" id="IPR037069">
    <property type="entry name" value="AcylCoA_DH/ox_N_sf"/>
</dbReference>
<dbReference type="Proteomes" id="UP000467252">
    <property type="component" value="Chromosome"/>
</dbReference>
<dbReference type="SUPFAM" id="SSF47203">
    <property type="entry name" value="Acyl-CoA dehydrogenase C-terminal domain-like"/>
    <property type="match status" value="1"/>
</dbReference>
<dbReference type="SUPFAM" id="SSF56645">
    <property type="entry name" value="Acyl-CoA dehydrogenase NM domain-like"/>
    <property type="match status" value="1"/>
</dbReference>
<evidence type="ECO:0000259" key="6">
    <source>
        <dbReference type="Pfam" id="PF02771"/>
    </source>
</evidence>
<dbReference type="PANTHER" id="PTHR43884">
    <property type="entry name" value="ACYL-COA DEHYDROGENASE"/>
    <property type="match status" value="1"/>
</dbReference>